<name>A0A6G0TRI2_APHGL</name>
<feature type="transmembrane region" description="Helical" evidence="1">
    <location>
        <begin position="21"/>
        <end position="50"/>
    </location>
</feature>
<accession>A0A6G0TRI2</accession>
<protein>
    <submittedName>
        <fullName evidence="2">Uncharacterized protein</fullName>
    </submittedName>
</protein>
<dbReference type="EMBL" id="VYZN01000019">
    <property type="protein sequence ID" value="KAE9536984.1"/>
    <property type="molecule type" value="Genomic_DNA"/>
</dbReference>
<keyword evidence="1" id="KW-0472">Membrane</keyword>
<reference evidence="2 3" key="1">
    <citation type="submission" date="2019-08" db="EMBL/GenBank/DDBJ databases">
        <title>The genome of the soybean aphid Biotype 1, its phylome, world population structure and adaptation to the North American continent.</title>
        <authorList>
            <person name="Giordano R."/>
            <person name="Donthu R.K."/>
            <person name="Hernandez A.G."/>
            <person name="Wright C.L."/>
            <person name="Zimin A.V."/>
        </authorList>
    </citation>
    <scope>NUCLEOTIDE SEQUENCE [LARGE SCALE GENOMIC DNA]</scope>
    <source>
        <tissue evidence="2">Whole aphids</tissue>
    </source>
</reference>
<organism evidence="2 3">
    <name type="scientific">Aphis glycines</name>
    <name type="common">Soybean aphid</name>
    <dbReference type="NCBI Taxonomy" id="307491"/>
    <lineage>
        <taxon>Eukaryota</taxon>
        <taxon>Metazoa</taxon>
        <taxon>Ecdysozoa</taxon>
        <taxon>Arthropoda</taxon>
        <taxon>Hexapoda</taxon>
        <taxon>Insecta</taxon>
        <taxon>Pterygota</taxon>
        <taxon>Neoptera</taxon>
        <taxon>Paraneoptera</taxon>
        <taxon>Hemiptera</taxon>
        <taxon>Sternorrhyncha</taxon>
        <taxon>Aphidomorpha</taxon>
        <taxon>Aphidoidea</taxon>
        <taxon>Aphididae</taxon>
        <taxon>Aphidini</taxon>
        <taxon>Aphis</taxon>
        <taxon>Aphis</taxon>
    </lineage>
</organism>
<evidence type="ECO:0000313" key="2">
    <source>
        <dbReference type="EMBL" id="KAE9536984.1"/>
    </source>
</evidence>
<dbReference type="AlphaFoldDB" id="A0A6G0TRI2"/>
<evidence type="ECO:0000256" key="1">
    <source>
        <dbReference type="SAM" id="Phobius"/>
    </source>
</evidence>
<dbReference type="Proteomes" id="UP000475862">
    <property type="component" value="Unassembled WGS sequence"/>
</dbReference>
<proteinExistence type="predicted"/>
<sequence>MRGKKRMQVQMTNRDLREVGVHVAIILVIPNHVYYFVSFMIFINLLLLLVDYGLQDHPCKQICRHLSLSSAASFHCVFGSTALTSFLIRSSHRKRGLPNGLFPVGFSLITALMKEPSFLQACPAHINLLLLISDIISVSSLEITKNTYEITPCYNIVLRKLNRYKISCLNSKQ</sequence>
<comment type="caution">
    <text evidence="2">The sequence shown here is derived from an EMBL/GenBank/DDBJ whole genome shotgun (WGS) entry which is preliminary data.</text>
</comment>
<keyword evidence="1" id="KW-0812">Transmembrane</keyword>
<keyword evidence="3" id="KW-1185">Reference proteome</keyword>
<keyword evidence="1" id="KW-1133">Transmembrane helix</keyword>
<evidence type="ECO:0000313" key="3">
    <source>
        <dbReference type="Proteomes" id="UP000475862"/>
    </source>
</evidence>
<gene>
    <name evidence="2" type="ORF">AGLY_006791</name>
</gene>